<feature type="domain" description="Response regulatory" evidence="10">
    <location>
        <begin position="6"/>
        <end position="124"/>
    </location>
</feature>
<protein>
    <submittedName>
        <fullName evidence="11">Two-component system, CitB family, response regulator CitT</fullName>
    </submittedName>
</protein>
<dbReference type="OrthoDB" id="9759232at2"/>
<dbReference type="Proteomes" id="UP000198553">
    <property type="component" value="Unassembled WGS sequence"/>
</dbReference>
<dbReference type="GO" id="GO:0000156">
    <property type="term" value="F:phosphorelay response regulator activity"/>
    <property type="evidence" value="ECO:0007669"/>
    <property type="project" value="TreeGrafter"/>
</dbReference>
<dbReference type="Gene3D" id="3.40.50.2300">
    <property type="match status" value="1"/>
</dbReference>
<accession>A0A1H8AQ65</accession>
<name>A0A1H8AQ65_9BACI</name>
<evidence type="ECO:0000256" key="6">
    <source>
        <dbReference type="ARBA" id="ARBA00023125"/>
    </source>
</evidence>
<keyword evidence="7" id="KW-0010">Activator</keyword>
<dbReference type="PANTHER" id="PTHR45526:SF6">
    <property type="entry name" value="TRANSCRIPTIONAL REGULATORY PROTEIN CITT"/>
    <property type="match status" value="1"/>
</dbReference>
<keyword evidence="8" id="KW-0804">Transcription</keyword>
<keyword evidence="6" id="KW-0238">DNA-binding</keyword>
<dbReference type="SMART" id="SM00448">
    <property type="entry name" value="REC"/>
    <property type="match status" value="1"/>
</dbReference>
<dbReference type="InterPro" id="IPR001789">
    <property type="entry name" value="Sig_transdc_resp-reg_receiver"/>
</dbReference>
<feature type="modified residue" description="4-aspartylphosphate" evidence="9">
    <location>
        <position position="59"/>
    </location>
</feature>
<dbReference type="AlphaFoldDB" id="A0A1H8AQ65"/>
<evidence type="ECO:0000256" key="9">
    <source>
        <dbReference type="PROSITE-ProRule" id="PRU00169"/>
    </source>
</evidence>
<dbReference type="GO" id="GO:0003677">
    <property type="term" value="F:DNA binding"/>
    <property type="evidence" value="ECO:0007669"/>
    <property type="project" value="UniProtKB-KW"/>
</dbReference>
<evidence type="ECO:0000256" key="5">
    <source>
        <dbReference type="ARBA" id="ARBA00023015"/>
    </source>
</evidence>
<evidence type="ECO:0000256" key="1">
    <source>
        <dbReference type="ARBA" id="ARBA00004496"/>
    </source>
</evidence>
<dbReference type="Pfam" id="PF00072">
    <property type="entry name" value="Response_reg"/>
    <property type="match status" value="1"/>
</dbReference>
<dbReference type="InterPro" id="IPR048714">
    <property type="entry name" value="DpiA-like_HTH"/>
</dbReference>
<dbReference type="PANTHER" id="PTHR45526">
    <property type="entry name" value="TRANSCRIPTIONAL REGULATORY PROTEIN DPIA"/>
    <property type="match status" value="1"/>
</dbReference>
<dbReference type="PIRSF" id="PIRSF006171">
    <property type="entry name" value="RR_citrat_malat"/>
    <property type="match status" value="1"/>
</dbReference>
<keyword evidence="3 9" id="KW-0597">Phosphoprotein</keyword>
<evidence type="ECO:0000256" key="4">
    <source>
        <dbReference type="ARBA" id="ARBA00023012"/>
    </source>
</evidence>
<dbReference type="RefSeq" id="WP_090743847.1">
    <property type="nucleotide sequence ID" value="NZ_FOBW01000005.1"/>
</dbReference>
<evidence type="ECO:0000256" key="7">
    <source>
        <dbReference type="ARBA" id="ARBA00023159"/>
    </source>
</evidence>
<dbReference type="EMBL" id="FOBW01000005">
    <property type="protein sequence ID" value="SEM72855.1"/>
    <property type="molecule type" value="Genomic_DNA"/>
</dbReference>
<dbReference type="InterPro" id="IPR024187">
    <property type="entry name" value="Sig_transdc_resp-reg_cit/mal"/>
</dbReference>
<organism evidence="11 12">
    <name type="scientific">Mesobacillus persicus</name>
    <dbReference type="NCBI Taxonomy" id="930146"/>
    <lineage>
        <taxon>Bacteria</taxon>
        <taxon>Bacillati</taxon>
        <taxon>Bacillota</taxon>
        <taxon>Bacilli</taxon>
        <taxon>Bacillales</taxon>
        <taxon>Bacillaceae</taxon>
        <taxon>Mesobacillus</taxon>
    </lineage>
</organism>
<evidence type="ECO:0000313" key="11">
    <source>
        <dbReference type="EMBL" id="SEM72855.1"/>
    </source>
</evidence>
<evidence type="ECO:0000259" key="10">
    <source>
        <dbReference type="PROSITE" id="PS50110"/>
    </source>
</evidence>
<evidence type="ECO:0000256" key="8">
    <source>
        <dbReference type="ARBA" id="ARBA00023163"/>
    </source>
</evidence>
<dbReference type="Pfam" id="PF20714">
    <property type="entry name" value="HTH_64"/>
    <property type="match status" value="1"/>
</dbReference>
<dbReference type="STRING" id="930146.SAMN05192533_105113"/>
<proteinExistence type="predicted"/>
<dbReference type="InterPro" id="IPR011006">
    <property type="entry name" value="CheY-like_superfamily"/>
</dbReference>
<reference evidence="12" key="1">
    <citation type="submission" date="2016-10" db="EMBL/GenBank/DDBJ databases">
        <authorList>
            <person name="Varghese N."/>
            <person name="Submissions S."/>
        </authorList>
    </citation>
    <scope>NUCLEOTIDE SEQUENCE [LARGE SCALE GENOMIC DNA]</scope>
    <source>
        <strain evidence="12">B48,IBRC-M 10115,DSM 25386,CECT 8001</strain>
    </source>
</reference>
<keyword evidence="5" id="KW-0805">Transcription regulation</keyword>
<dbReference type="PROSITE" id="PS50110">
    <property type="entry name" value="RESPONSE_REGULATORY"/>
    <property type="match status" value="1"/>
</dbReference>
<keyword evidence="12" id="KW-1185">Reference proteome</keyword>
<evidence type="ECO:0000313" key="12">
    <source>
        <dbReference type="Proteomes" id="UP000198553"/>
    </source>
</evidence>
<comment type="subcellular location">
    <subcellularLocation>
        <location evidence="1">Cytoplasm</location>
    </subcellularLocation>
</comment>
<evidence type="ECO:0000256" key="2">
    <source>
        <dbReference type="ARBA" id="ARBA00022490"/>
    </source>
</evidence>
<gene>
    <name evidence="11" type="ORF">SAMN05192533_105113</name>
</gene>
<dbReference type="CDD" id="cd19925">
    <property type="entry name" value="REC_citrate_TCS"/>
    <property type="match status" value="1"/>
</dbReference>
<dbReference type="GO" id="GO:0003700">
    <property type="term" value="F:DNA-binding transcription factor activity"/>
    <property type="evidence" value="ECO:0007669"/>
    <property type="project" value="InterPro"/>
</dbReference>
<dbReference type="InterPro" id="IPR051271">
    <property type="entry name" value="2C-system_Tx_regulators"/>
</dbReference>
<sequence length="241" mass="27735">MTEIYSVLIIEDDFRVAEVNRQYVEKVEGFTVQHVASSGKEALTYLKGAKTIPDLILLDVYIPDVEGLDLLWQIRTSYRQIDLIVVTAAKEVGIIQEALRGGIFDYIVKPFDHVRFEQTLMRYQDFRQHLDANKELSQEEIDFIKGNKESLRSISASTTNSHHPKGIDPITLNEITTLFEEKKVEEITAVELSTEIGASRSTARRYLEYLVLTNKIETKLIYGSVGRPERKYVLRETYEQN</sequence>
<evidence type="ECO:0000256" key="3">
    <source>
        <dbReference type="ARBA" id="ARBA00022553"/>
    </source>
</evidence>
<dbReference type="SUPFAM" id="SSF52172">
    <property type="entry name" value="CheY-like"/>
    <property type="match status" value="1"/>
</dbReference>
<keyword evidence="4" id="KW-0902">Two-component regulatory system</keyword>
<dbReference type="GO" id="GO:0005737">
    <property type="term" value="C:cytoplasm"/>
    <property type="evidence" value="ECO:0007669"/>
    <property type="project" value="UniProtKB-SubCell"/>
</dbReference>
<keyword evidence="2" id="KW-0963">Cytoplasm</keyword>